<dbReference type="EC" id="1.-.-.-" evidence="7"/>
<dbReference type="Pfam" id="PF00881">
    <property type="entry name" value="Nitroreductase"/>
    <property type="match status" value="1"/>
</dbReference>
<dbReference type="EMBL" id="JACHHZ010000001">
    <property type="protein sequence ID" value="MBB6092160.1"/>
    <property type="molecule type" value="Genomic_DNA"/>
</dbReference>
<keyword evidence="2 7" id="KW-0285">Flavoprotein</keyword>
<keyword evidence="5 7" id="KW-0560">Oxidoreductase</keyword>
<dbReference type="PANTHER" id="PTHR43821:SF1">
    <property type="entry name" value="NAD(P)H NITROREDUCTASE YDJA-RELATED"/>
    <property type="match status" value="1"/>
</dbReference>
<dbReference type="RefSeq" id="WP_184329905.1">
    <property type="nucleotide sequence ID" value="NZ_JACHHZ010000001.1"/>
</dbReference>
<feature type="binding site" evidence="8">
    <location>
        <position position="39"/>
    </location>
    <ligand>
        <name>FMN</name>
        <dbReference type="ChEBI" id="CHEBI:58210"/>
        <note>ligand shared between dimeric partners</note>
    </ligand>
</feature>
<reference evidence="11 12" key="1">
    <citation type="submission" date="2020-08" db="EMBL/GenBank/DDBJ databases">
        <title>Genomic Encyclopedia of Type Strains, Phase IV (KMG-IV): sequencing the most valuable type-strain genomes for metagenomic binning, comparative biology and taxonomic classification.</title>
        <authorList>
            <person name="Goeker M."/>
        </authorList>
    </citation>
    <scope>NUCLEOTIDE SEQUENCE [LARGE SCALE GENOMIC DNA]</scope>
    <source>
        <strain evidence="11 12">DSM 26723</strain>
    </source>
</reference>
<dbReference type="SUPFAM" id="SSF55469">
    <property type="entry name" value="FMN-dependent nitroreductase-like"/>
    <property type="match status" value="1"/>
</dbReference>
<comment type="cofactor">
    <cofactor evidence="8">
        <name>FMN</name>
        <dbReference type="ChEBI" id="CHEBI:58210"/>
    </cofactor>
    <text evidence="8">Binds 1 FMN per subunit.</text>
</comment>
<name>A0A841HIN4_9GAMM</name>
<dbReference type="InterPro" id="IPR026021">
    <property type="entry name" value="YdjA-like"/>
</dbReference>
<feature type="binding site" description="in other chain" evidence="8">
    <location>
        <begin position="10"/>
        <end position="12"/>
    </location>
    <ligand>
        <name>FMN</name>
        <dbReference type="ChEBI" id="CHEBI:58210"/>
        <note>ligand shared between dimeric partners</note>
    </ligand>
</feature>
<dbReference type="PIRSF" id="PIRSF000232">
    <property type="entry name" value="YdjA"/>
    <property type="match status" value="1"/>
</dbReference>
<organism evidence="11 12">
    <name type="scientific">Povalibacter uvarum</name>
    <dbReference type="NCBI Taxonomy" id="732238"/>
    <lineage>
        <taxon>Bacteria</taxon>
        <taxon>Pseudomonadati</taxon>
        <taxon>Pseudomonadota</taxon>
        <taxon>Gammaproteobacteria</taxon>
        <taxon>Steroidobacterales</taxon>
        <taxon>Steroidobacteraceae</taxon>
        <taxon>Povalibacter</taxon>
    </lineage>
</organism>
<dbReference type="AlphaFoldDB" id="A0A841HIN4"/>
<accession>A0A841HIN4</accession>
<dbReference type="Proteomes" id="UP000588068">
    <property type="component" value="Unassembled WGS sequence"/>
</dbReference>
<dbReference type="InterPro" id="IPR052530">
    <property type="entry name" value="NAD(P)H_nitroreductase"/>
</dbReference>
<gene>
    <name evidence="11" type="ORF">HNQ60_001006</name>
</gene>
<evidence type="ECO:0000256" key="8">
    <source>
        <dbReference type="PIRSR" id="PIRSR000232-1"/>
    </source>
</evidence>
<feature type="region of interest" description="Disordered" evidence="9">
    <location>
        <begin position="1"/>
        <end position="21"/>
    </location>
</feature>
<evidence type="ECO:0000313" key="12">
    <source>
        <dbReference type="Proteomes" id="UP000588068"/>
    </source>
</evidence>
<dbReference type="CDD" id="cd02135">
    <property type="entry name" value="YdjA-like"/>
    <property type="match status" value="1"/>
</dbReference>
<feature type="domain" description="Nitroreductase" evidence="10">
    <location>
        <begin position="7"/>
        <end position="162"/>
    </location>
</feature>
<dbReference type="InterPro" id="IPR000415">
    <property type="entry name" value="Nitroreductase-like"/>
</dbReference>
<feature type="binding site" evidence="8">
    <location>
        <position position="35"/>
    </location>
    <ligand>
        <name>FMN</name>
        <dbReference type="ChEBI" id="CHEBI:58210"/>
        <note>ligand shared between dimeric partners</note>
    </ligand>
</feature>
<evidence type="ECO:0000256" key="1">
    <source>
        <dbReference type="ARBA" id="ARBA00007118"/>
    </source>
</evidence>
<comment type="caution">
    <text evidence="11">The sequence shown here is derived from an EMBL/GenBank/DDBJ whole genome shotgun (WGS) entry which is preliminary data.</text>
</comment>
<evidence type="ECO:0000256" key="3">
    <source>
        <dbReference type="ARBA" id="ARBA00022643"/>
    </source>
</evidence>
<evidence type="ECO:0000256" key="7">
    <source>
        <dbReference type="PIRNR" id="PIRNR000232"/>
    </source>
</evidence>
<evidence type="ECO:0000256" key="4">
    <source>
        <dbReference type="ARBA" id="ARBA00022857"/>
    </source>
</evidence>
<dbReference type="GO" id="GO:0016491">
    <property type="term" value="F:oxidoreductase activity"/>
    <property type="evidence" value="ECO:0007669"/>
    <property type="project" value="UniProtKB-UniRule"/>
</dbReference>
<keyword evidence="6 7" id="KW-0520">NAD</keyword>
<evidence type="ECO:0000256" key="6">
    <source>
        <dbReference type="ARBA" id="ARBA00023027"/>
    </source>
</evidence>
<sequence length="182" mass="19196">MDLLTGIESRTSASKLTAPGPKREDLERIIAAGVRAPDHGRLRPWRFVVLEGDSRKVLADAMANLLLAKMPGATPDQLEAERNKPMRAPTIVVVAAHPTKGKIPEIEQILAVGAAAQNMMLAAHGLGYGSMWKTGGAAYDPSVKQALGLAAEDHIVALLYLGTLAAAGPLIPAPTDGVVRWL</sequence>
<dbReference type="PANTHER" id="PTHR43821">
    <property type="entry name" value="NAD(P)H NITROREDUCTASE YDJA-RELATED"/>
    <property type="match status" value="1"/>
</dbReference>
<dbReference type="Gene3D" id="3.40.109.10">
    <property type="entry name" value="NADH Oxidase"/>
    <property type="match status" value="1"/>
</dbReference>
<feature type="binding site" description="in other chain" evidence="8">
    <location>
        <begin position="132"/>
        <end position="134"/>
    </location>
    <ligand>
        <name>FMN</name>
        <dbReference type="ChEBI" id="CHEBI:58210"/>
        <note>ligand shared between dimeric partners</note>
    </ligand>
</feature>
<proteinExistence type="inferred from homology"/>
<keyword evidence="12" id="KW-1185">Reference proteome</keyword>
<evidence type="ECO:0000259" key="10">
    <source>
        <dbReference type="Pfam" id="PF00881"/>
    </source>
</evidence>
<evidence type="ECO:0000313" key="11">
    <source>
        <dbReference type="EMBL" id="MBB6092160.1"/>
    </source>
</evidence>
<comment type="similarity">
    <text evidence="1 7">Belongs to the nitroreductase family.</text>
</comment>
<keyword evidence="4 7" id="KW-0521">NADP</keyword>
<evidence type="ECO:0000256" key="2">
    <source>
        <dbReference type="ARBA" id="ARBA00022630"/>
    </source>
</evidence>
<evidence type="ECO:0000256" key="5">
    <source>
        <dbReference type="ARBA" id="ARBA00023002"/>
    </source>
</evidence>
<evidence type="ECO:0000256" key="9">
    <source>
        <dbReference type="SAM" id="MobiDB-lite"/>
    </source>
</evidence>
<keyword evidence="3 7" id="KW-0288">FMN</keyword>
<dbReference type="InterPro" id="IPR029479">
    <property type="entry name" value="Nitroreductase"/>
</dbReference>
<protein>
    <recommendedName>
        <fullName evidence="7">Putative NAD(P)H nitroreductase</fullName>
        <ecNumber evidence="7">1.-.-.-</ecNumber>
    </recommendedName>
</protein>